<reference evidence="2" key="2">
    <citation type="journal article" date="2024" name="Plant">
        <title>Genomic evolution and insights into agronomic trait innovations of Sesamum species.</title>
        <authorList>
            <person name="Miao H."/>
            <person name="Wang L."/>
            <person name="Qu L."/>
            <person name="Liu H."/>
            <person name="Sun Y."/>
            <person name="Le M."/>
            <person name="Wang Q."/>
            <person name="Wei S."/>
            <person name="Zheng Y."/>
            <person name="Lin W."/>
            <person name="Duan Y."/>
            <person name="Cao H."/>
            <person name="Xiong S."/>
            <person name="Wang X."/>
            <person name="Wei L."/>
            <person name="Li C."/>
            <person name="Ma Q."/>
            <person name="Ju M."/>
            <person name="Zhao R."/>
            <person name="Li G."/>
            <person name="Mu C."/>
            <person name="Tian Q."/>
            <person name="Mei H."/>
            <person name="Zhang T."/>
            <person name="Gao T."/>
            <person name="Zhang H."/>
        </authorList>
    </citation>
    <scope>NUCLEOTIDE SEQUENCE</scope>
    <source>
        <strain evidence="2">G02</strain>
    </source>
</reference>
<protein>
    <submittedName>
        <fullName evidence="2">Uncharacterized protein</fullName>
    </submittedName>
</protein>
<proteinExistence type="predicted"/>
<dbReference type="EMBL" id="JACGWJ010000009">
    <property type="protein sequence ID" value="KAL0400318.1"/>
    <property type="molecule type" value="Genomic_DNA"/>
</dbReference>
<feature type="region of interest" description="Disordered" evidence="1">
    <location>
        <begin position="70"/>
        <end position="90"/>
    </location>
</feature>
<comment type="caution">
    <text evidence="2">The sequence shown here is derived from an EMBL/GenBank/DDBJ whole genome shotgun (WGS) entry which is preliminary data.</text>
</comment>
<gene>
    <name evidence="2" type="ORF">Sradi_2375100</name>
</gene>
<feature type="non-terminal residue" evidence="2">
    <location>
        <position position="1"/>
    </location>
</feature>
<reference evidence="2" key="1">
    <citation type="submission" date="2020-06" db="EMBL/GenBank/DDBJ databases">
        <authorList>
            <person name="Li T."/>
            <person name="Hu X."/>
            <person name="Zhang T."/>
            <person name="Song X."/>
            <person name="Zhang H."/>
            <person name="Dai N."/>
            <person name="Sheng W."/>
            <person name="Hou X."/>
            <person name="Wei L."/>
        </authorList>
    </citation>
    <scope>NUCLEOTIDE SEQUENCE</scope>
    <source>
        <strain evidence="2">G02</strain>
        <tissue evidence="2">Leaf</tissue>
    </source>
</reference>
<feature type="region of interest" description="Disordered" evidence="1">
    <location>
        <begin position="1"/>
        <end position="46"/>
    </location>
</feature>
<dbReference type="AlphaFoldDB" id="A0AAW2T6D7"/>
<evidence type="ECO:0000313" key="2">
    <source>
        <dbReference type="EMBL" id="KAL0400318.1"/>
    </source>
</evidence>
<accession>A0AAW2T6D7</accession>
<sequence>NQTPTARRGRRPPSEITPCELAASDLGQRSQVSQLARSQRTCGQRPSELAPCELAASDLAHRLQVSQLARSQRTRGQRLCEHAPSELTSW</sequence>
<organism evidence="2">
    <name type="scientific">Sesamum radiatum</name>
    <name type="common">Black benniseed</name>
    <dbReference type="NCBI Taxonomy" id="300843"/>
    <lineage>
        <taxon>Eukaryota</taxon>
        <taxon>Viridiplantae</taxon>
        <taxon>Streptophyta</taxon>
        <taxon>Embryophyta</taxon>
        <taxon>Tracheophyta</taxon>
        <taxon>Spermatophyta</taxon>
        <taxon>Magnoliopsida</taxon>
        <taxon>eudicotyledons</taxon>
        <taxon>Gunneridae</taxon>
        <taxon>Pentapetalae</taxon>
        <taxon>asterids</taxon>
        <taxon>lamiids</taxon>
        <taxon>Lamiales</taxon>
        <taxon>Pedaliaceae</taxon>
        <taxon>Sesamum</taxon>
    </lineage>
</organism>
<evidence type="ECO:0000256" key="1">
    <source>
        <dbReference type="SAM" id="MobiDB-lite"/>
    </source>
</evidence>
<name>A0AAW2T6D7_SESRA</name>
<feature type="compositionally biased region" description="Polar residues" evidence="1">
    <location>
        <begin position="27"/>
        <end position="44"/>
    </location>
</feature>